<evidence type="ECO:0008006" key="3">
    <source>
        <dbReference type="Google" id="ProtNLM"/>
    </source>
</evidence>
<dbReference type="PANTHER" id="PTHR34611:SF2">
    <property type="entry name" value="INACTIVE RECOMBINATION-PROMOTING NUCLEASE-LIKE PROTEIN RPNE-RELATED"/>
    <property type="match status" value="1"/>
</dbReference>
<dbReference type="InterPro" id="IPR051699">
    <property type="entry name" value="Rpn/YhgA-like_nuclease"/>
</dbReference>
<dbReference type="PANTHER" id="PTHR34611">
    <property type="match status" value="1"/>
</dbReference>
<keyword evidence="2" id="KW-1185">Reference proteome</keyword>
<gene>
    <name evidence="1" type="ORF">KVH43_05240</name>
</gene>
<dbReference type="Proteomes" id="UP000886818">
    <property type="component" value="Chromosome"/>
</dbReference>
<proteinExistence type="predicted"/>
<protein>
    <recommendedName>
        <fullName evidence="3">Transposase/invertase (TIGR01784 family)</fullName>
    </recommendedName>
</protein>
<organism evidence="1 2">
    <name type="scientific">Crassaminicella indica</name>
    <dbReference type="NCBI Taxonomy" id="2855394"/>
    <lineage>
        <taxon>Bacteria</taxon>
        <taxon>Bacillati</taxon>
        <taxon>Bacillota</taxon>
        <taxon>Clostridia</taxon>
        <taxon>Eubacteriales</taxon>
        <taxon>Clostridiaceae</taxon>
        <taxon>Crassaminicella</taxon>
    </lineage>
</organism>
<dbReference type="RefSeq" id="WP_218283797.1">
    <property type="nucleotide sequence ID" value="NZ_CP078093.1"/>
</dbReference>
<reference evidence="1" key="1">
    <citation type="submission" date="2021-07" db="EMBL/GenBank/DDBJ databases">
        <title>Complete genome sequence of Crassaminicella sp. 143-21, isolated from a deep-sea hydrothermal vent.</title>
        <authorList>
            <person name="Li X."/>
        </authorList>
    </citation>
    <scope>NUCLEOTIDE SEQUENCE</scope>
    <source>
        <strain evidence="1">143-21</strain>
    </source>
</reference>
<name>A0ABX8RE99_9CLOT</name>
<dbReference type="EMBL" id="CP078093">
    <property type="protein sequence ID" value="QXM07111.1"/>
    <property type="molecule type" value="Genomic_DNA"/>
</dbReference>
<accession>A0ABX8RE99</accession>
<evidence type="ECO:0000313" key="2">
    <source>
        <dbReference type="Proteomes" id="UP000886818"/>
    </source>
</evidence>
<evidence type="ECO:0000313" key="1">
    <source>
        <dbReference type="EMBL" id="QXM07111.1"/>
    </source>
</evidence>
<sequence length="91" mass="10542">MRYVLNAGQNLDKTDIDEIIEKIEKTYPEGSEVVMTLAERFREEGKEEGMKKSLERVVQKSIIKGLTTEDIIEITGLSKEEIENIRKRMLI</sequence>